<dbReference type="SUPFAM" id="SSF51905">
    <property type="entry name" value="FAD/NAD(P)-binding domain"/>
    <property type="match status" value="1"/>
</dbReference>
<evidence type="ECO:0000256" key="1">
    <source>
        <dbReference type="ARBA" id="ARBA00008609"/>
    </source>
</evidence>
<reference evidence="8" key="1">
    <citation type="journal article" date="2019" name="Int. J. Syst. Evol. Microbiol.">
        <title>The Global Catalogue of Microorganisms (GCM) 10K type strain sequencing project: providing services to taxonomists for standard genome sequencing and annotation.</title>
        <authorList>
            <consortium name="The Broad Institute Genomics Platform"/>
            <consortium name="The Broad Institute Genome Sequencing Center for Infectious Disease"/>
            <person name="Wu L."/>
            <person name="Ma J."/>
        </authorList>
    </citation>
    <scope>NUCLEOTIDE SEQUENCE [LARGE SCALE GENOMIC DNA]</scope>
    <source>
        <strain evidence="8">TBRC 5781</strain>
    </source>
</reference>
<feature type="domain" description="GCVT N-terminal" evidence="3">
    <location>
        <begin position="600"/>
        <end position="871"/>
    </location>
</feature>
<organism evidence="7 8">
    <name type="scientific">Rhizobium lemnae</name>
    <dbReference type="NCBI Taxonomy" id="1214924"/>
    <lineage>
        <taxon>Bacteria</taxon>
        <taxon>Pseudomonadati</taxon>
        <taxon>Pseudomonadota</taxon>
        <taxon>Alphaproteobacteria</taxon>
        <taxon>Hyphomicrobiales</taxon>
        <taxon>Rhizobiaceae</taxon>
        <taxon>Rhizobium/Agrobacterium group</taxon>
        <taxon>Rhizobium</taxon>
    </lineage>
</organism>
<dbReference type="NCBIfam" id="TIGR01372">
    <property type="entry name" value="soxA"/>
    <property type="match status" value="1"/>
</dbReference>
<keyword evidence="2" id="KW-0560">Oxidoreductase</keyword>
<dbReference type="Pfam" id="PF13510">
    <property type="entry name" value="Fer2_4"/>
    <property type="match status" value="1"/>
</dbReference>
<evidence type="ECO:0000259" key="6">
    <source>
        <dbReference type="Pfam" id="PF17806"/>
    </source>
</evidence>
<dbReference type="InterPro" id="IPR042204">
    <property type="entry name" value="2Fe-2S-bd_N"/>
</dbReference>
<dbReference type="PANTHER" id="PTHR43757:SF2">
    <property type="entry name" value="AMINOMETHYLTRANSFERASE, MITOCHONDRIAL"/>
    <property type="match status" value="1"/>
</dbReference>
<dbReference type="InterPro" id="IPR041117">
    <property type="entry name" value="SoxA_A3"/>
</dbReference>
<dbReference type="InterPro" id="IPR006277">
    <property type="entry name" value="Sarcosine_oxidase_asu"/>
</dbReference>
<evidence type="ECO:0000259" key="3">
    <source>
        <dbReference type="Pfam" id="PF01571"/>
    </source>
</evidence>
<accession>A0ABV8E8P0</accession>
<keyword evidence="8" id="KW-1185">Reference proteome</keyword>
<comment type="similarity">
    <text evidence="1">Belongs to the GcvT family.</text>
</comment>
<dbReference type="InterPro" id="IPR036188">
    <property type="entry name" value="FAD/NAD-bd_sf"/>
</dbReference>
<sequence>MSSYRLEKGGQIDRTVPLNFTFDGRAMRGFRGDTLASALLANGRQLVGRSFKYHRPRGVLTAGAAEPNALMTIGSGGRTEPNSRAPMQELYDGLEARSQNRWPSLDHDIGAINGLLSPFLSAGFYYKTFMWPAKFWEKLYEPVIRKAAGLGRATHEADPDAYEKCWAHCDLLVVGGGAAGLAAALTAGRTGTRVILADENATPGGFLLSETATLGGQTAAAYVANILAELGSLDNVTLMPRTTVFGWYDGQVFGAVERVQKHVASPDANQPIERLWRIAARKAVLATGSEERPLVFGGNDVPGVMMAGAMRTYLNRHAVAPGRKTAIFTTNDSGYALASDLEKAGIEVAAIIDSRRDAGFDFAGNAHVIRGGFVSNVLGRSKVEGIEIWREGQSERIAVDNLAMSGGFSPVIHLACHRGGKPRWSNEHAAFLVPDGLKDLHVAGAAAGVWGINPAMRSGCEVSVAALAELGISASPCNIPEIEGAVASLSAQPLWCIPGIRAKAFVDFQNDVHLKDLGLAVQEGYGHVELAKRYTTNGMATDQGKLSNVNAIGLLAEARRISPADVGTTTFRPFYTPVSFGALAGAAVGKHFQPVRKSPLHDWAARRGATFVEAGLWYRSSWFPLPGETHWRQSVDREVRTVRQNVGLCDVSTLGKIEICGADAAEFLNRVYCNGFLKLPVGKARYGLMLREDGFIYDDGTTSRIDENRYVMTTTTAYAAGVMNHLEFCAQAVWPELDVRLASVTDQWAQMAIAGPKARTVLQQLVDEDISNEAFPYLAAREVSLLGGRLRGRLFRISFSGELAYELAVPADCGESVADAIMLAGKVHGICAYGVEALSVLRIEKGHVTHNEINGTVVPADLGMEKMVSPTKPDFIGKHMVHREGLVDPDRLQLVGVVPIDPAHSFRTGAHILQKDAAATLENDEGYVSSSCFSPHVGSTIGLALVKRGASRHGEEVQIWNGLRNEFAMGRLVSPVFVDPRSEKLHV</sequence>
<evidence type="ECO:0000313" key="7">
    <source>
        <dbReference type="EMBL" id="MFC3968275.1"/>
    </source>
</evidence>
<dbReference type="InterPro" id="IPR006222">
    <property type="entry name" value="GCVT_N"/>
</dbReference>
<feature type="domain" description="SoxA A3" evidence="6">
    <location>
        <begin position="503"/>
        <end position="585"/>
    </location>
</feature>
<comment type="caution">
    <text evidence="7">The sequence shown here is derived from an EMBL/GenBank/DDBJ whole genome shotgun (WGS) entry which is preliminary data.</text>
</comment>
<dbReference type="InterPro" id="IPR029043">
    <property type="entry name" value="GcvT/YgfZ_C"/>
</dbReference>
<dbReference type="Pfam" id="PF17806">
    <property type="entry name" value="SO_alpha_A3"/>
    <property type="match status" value="1"/>
</dbReference>
<dbReference type="Gene3D" id="3.50.50.60">
    <property type="entry name" value="FAD/NAD(P)-binding domain"/>
    <property type="match status" value="1"/>
</dbReference>
<dbReference type="Pfam" id="PF08669">
    <property type="entry name" value="GCV_T_C"/>
    <property type="match status" value="1"/>
</dbReference>
<proteinExistence type="inferred from homology"/>
<dbReference type="InterPro" id="IPR028896">
    <property type="entry name" value="GcvT/YgfZ/DmdA"/>
</dbReference>
<protein>
    <submittedName>
        <fullName evidence="7">Sarcosine oxidase subunit alpha family protein</fullName>
    </submittedName>
</protein>
<feature type="domain" description="FAD/NAD(P)-binding" evidence="4">
    <location>
        <begin position="170"/>
        <end position="304"/>
    </location>
</feature>
<evidence type="ECO:0000259" key="4">
    <source>
        <dbReference type="Pfam" id="PF07992"/>
    </source>
</evidence>
<dbReference type="InterPro" id="IPR013977">
    <property type="entry name" value="GcvT_C"/>
</dbReference>
<dbReference type="Proteomes" id="UP001595697">
    <property type="component" value="Unassembled WGS sequence"/>
</dbReference>
<feature type="domain" description="Aminomethyltransferase C-terminal" evidence="5">
    <location>
        <begin position="893"/>
        <end position="979"/>
    </location>
</feature>
<dbReference type="PRINTS" id="PR00368">
    <property type="entry name" value="FADPNR"/>
</dbReference>
<dbReference type="Pfam" id="PF01571">
    <property type="entry name" value="GCV_T"/>
    <property type="match status" value="1"/>
</dbReference>
<dbReference type="Gene3D" id="3.10.20.440">
    <property type="entry name" value="2Fe-2S iron-sulphur cluster binding domain, sarcosine oxidase, alpha subunit, N-terminal domain"/>
    <property type="match status" value="1"/>
</dbReference>
<dbReference type="SUPFAM" id="SSF103025">
    <property type="entry name" value="Folate-binding domain"/>
    <property type="match status" value="1"/>
</dbReference>
<dbReference type="PRINTS" id="PR00411">
    <property type="entry name" value="PNDRDTASEI"/>
</dbReference>
<dbReference type="PANTHER" id="PTHR43757">
    <property type="entry name" value="AMINOMETHYLTRANSFERASE"/>
    <property type="match status" value="1"/>
</dbReference>
<evidence type="ECO:0000313" key="8">
    <source>
        <dbReference type="Proteomes" id="UP001595697"/>
    </source>
</evidence>
<dbReference type="PIRSF" id="PIRSF037980">
    <property type="entry name" value="SoxA"/>
    <property type="match status" value="1"/>
</dbReference>
<dbReference type="InterPro" id="IPR023753">
    <property type="entry name" value="FAD/NAD-binding_dom"/>
</dbReference>
<dbReference type="RefSeq" id="WP_247262818.1">
    <property type="nucleotide sequence ID" value="NZ_JALJQZ010000078.1"/>
</dbReference>
<dbReference type="Pfam" id="PF07992">
    <property type="entry name" value="Pyr_redox_2"/>
    <property type="match status" value="1"/>
</dbReference>
<dbReference type="EMBL" id="JBHSBD010000037">
    <property type="protein sequence ID" value="MFC3968275.1"/>
    <property type="molecule type" value="Genomic_DNA"/>
</dbReference>
<dbReference type="SUPFAM" id="SSF101790">
    <property type="entry name" value="Aminomethyltransferase beta-barrel domain"/>
    <property type="match status" value="1"/>
</dbReference>
<dbReference type="Gene3D" id="3.30.1360.120">
    <property type="entry name" value="Probable tRNA modification gtpase trme, domain 1"/>
    <property type="match status" value="1"/>
</dbReference>
<evidence type="ECO:0000259" key="5">
    <source>
        <dbReference type="Pfam" id="PF08669"/>
    </source>
</evidence>
<dbReference type="InterPro" id="IPR027266">
    <property type="entry name" value="TrmE/GcvT-like"/>
</dbReference>
<evidence type="ECO:0000256" key="2">
    <source>
        <dbReference type="ARBA" id="ARBA00023002"/>
    </source>
</evidence>
<gene>
    <name evidence="7" type="ORF">ACFOVS_09075</name>
</gene>
<name>A0ABV8E8P0_9HYPH</name>